<dbReference type="Proteomes" id="UP000799537">
    <property type="component" value="Unassembled WGS sequence"/>
</dbReference>
<keyword evidence="3" id="KW-1185">Reference proteome</keyword>
<dbReference type="EMBL" id="ML993582">
    <property type="protein sequence ID" value="KAF2172043.1"/>
    <property type="molecule type" value="Genomic_DNA"/>
</dbReference>
<feature type="region of interest" description="Disordered" evidence="1">
    <location>
        <begin position="1"/>
        <end position="60"/>
    </location>
</feature>
<reference evidence="2" key="1">
    <citation type="journal article" date="2020" name="Stud. Mycol.">
        <title>101 Dothideomycetes genomes: a test case for predicting lifestyles and emergence of pathogens.</title>
        <authorList>
            <person name="Haridas S."/>
            <person name="Albert R."/>
            <person name="Binder M."/>
            <person name="Bloem J."/>
            <person name="Labutti K."/>
            <person name="Salamov A."/>
            <person name="Andreopoulos B."/>
            <person name="Baker S."/>
            <person name="Barry K."/>
            <person name="Bills G."/>
            <person name="Bluhm B."/>
            <person name="Cannon C."/>
            <person name="Castanera R."/>
            <person name="Culley D."/>
            <person name="Daum C."/>
            <person name="Ezra D."/>
            <person name="Gonzalez J."/>
            <person name="Henrissat B."/>
            <person name="Kuo A."/>
            <person name="Liang C."/>
            <person name="Lipzen A."/>
            <person name="Lutzoni F."/>
            <person name="Magnuson J."/>
            <person name="Mondo S."/>
            <person name="Nolan M."/>
            <person name="Ohm R."/>
            <person name="Pangilinan J."/>
            <person name="Park H.-J."/>
            <person name="Ramirez L."/>
            <person name="Alfaro M."/>
            <person name="Sun H."/>
            <person name="Tritt A."/>
            <person name="Yoshinaga Y."/>
            <person name="Zwiers L.-H."/>
            <person name="Turgeon B."/>
            <person name="Goodwin S."/>
            <person name="Spatafora J."/>
            <person name="Crous P."/>
            <person name="Grigoriev I."/>
        </authorList>
    </citation>
    <scope>NUCLEOTIDE SEQUENCE</scope>
    <source>
        <strain evidence="2">ATCC 36951</strain>
    </source>
</reference>
<name>A0A6A6CZ65_ZASCE</name>
<feature type="compositionally biased region" description="Low complexity" evidence="1">
    <location>
        <begin position="276"/>
        <end position="288"/>
    </location>
</feature>
<gene>
    <name evidence="2" type="ORF">M409DRAFT_50638</name>
</gene>
<dbReference type="OrthoDB" id="3881327at2759"/>
<feature type="compositionally biased region" description="Basic and acidic residues" evidence="1">
    <location>
        <begin position="297"/>
        <end position="308"/>
    </location>
</feature>
<sequence length="973" mass="109470">MPPKKRSAAQLPDAEPAEAGISTAGSKTKKVKTKAAPASVSRSRPLIQQEDADISNEDINSLEKRPKSSYRKRGLEAVALVNEFIEKNQIDPNGGSWVRRPLHQQLKKLLQTCPANKTWKIRRNLKSSASSGAAGDVAVVYRTGGCYGFMLAKNESRAQAGPDVRGVTVVGSENFDAQLKEQVGTALENIFNTEAVALTVDNKSFVQQLGILVKSIIVDDAFEVRVPNWTRDGWVLRIPYLSEASGTFEYYQIVRATVPEFDEDYPELPDHITLVSSPPTSGQTGSSQKCVPIPRGEWPDGKSKTNLPEHLDVGKRVTDTLDMSDPAARQKLMGLEKHLVYMSYKLTNLYATKEKMSRLYKNLDASLSRGTFNTQRLVVVFPPGSGYHGLKTHFVPGSSIRFEIVPGKHFHRTDFRKLILNDPRASLAMECVAQAESVYAETDDALRAYFALAEAIDSTNQLVHDGDYVVGCNHSEDQKQSSYHYCDDGCGKKVLCAARILFHDQRYLHPDCYQHKKDEDPGFIQIVKTALRRRHESECKRYGVSSTSTISQDVHAAVQAEIVEYVQKVCPAPKYRCQYTGNKYNMVGNYGPFSQSVEAVHYPHEHQDGTAWGHTKGNTALVALVVQYAKKDHFLIILPEIRKYRAAMRIATSRAAKRSLQRNLLKFFDRVNALERKRDFEMKGNWGKVVDAKQFAVLRSEALSGEFNAGVSEEAKAAWGKVANRLVQSHFEKECAWPEDFTDALLRMVEQWENEFEMKFDRSADDKAPWFGTPGTMPDAWSFDELYSFCVARMWRLQNICNKLWETVDSDQGLACEIFYQRAIQERGDDCRPLTAVEMKYADDFLSLPFSGDIGNVSMVSIGHATHGLQMRLGWTLEPRSMQDRTESLNNVLIETTFSNSAKFSWDPAIYPMILSYFDSVDIDEQFLLTPSAQQASYEAVNVPTVEELDNTPRSFLKEDILDQELADKLSSE</sequence>
<evidence type="ECO:0000313" key="2">
    <source>
        <dbReference type="EMBL" id="KAF2172043.1"/>
    </source>
</evidence>
<evidence type="ECO:0000313" key="3">
    <source>
        <dbReference type="Proteomes" id="UP000799537"/>
    </source>
</evidence>
<feature type="region of interest" description="Disordered" evidence="1">
    <location>
        <begin position="276"/>
        <end position="308"/>
    </location>
</feature>
<proteinExistence type="predicted"/>
<dbReference type="RefSeq" id="XP_033672932.1">
    <property type="nucleotide sequence ID" value="XM_033811585.1"/>
</dbReference>
<dbReference type="GeneID" id="54564857"/>
<dbReference type="AlphaFoldDB" id="A0A6A6CZ65"/>
<evidence type="ECO:0000256" key="1">
    <source>
        <dbReference type="SAM" id="MobiDB-lite"/>
    </source>
</evidence>
<accession>A0A6A6CZ65</accession>
<organism evidence="2 3">
    <name type="scientific">Zasmidium cellare ATCC 36951</name>
    <dbReference type="NCBI Taxonomy" id="1080233"/>
    <lineage>
        <taxon>Eukaryota</taxon>
        <taxon>Fungi</taxon>
        <taxon>Dikarya</taxon>
        <taxon>Ascomycota</taxon>
        <taxon>Pezizomycotina</taxon>
        <taxon>Dothideomycetes</taxon>
        <taxon>Dothideomycetidae</taxon>
        <taxon>Mycosphaerellales</taxon>
        <taxon>Mycosphaerellaceae</taxon>
        <taxon>Zasmidium</taxon>
    </lineage>
</organism>
<protein>
    <submittedName>
        <fullName evidence="2">Uncharacterized protein</fullName>
    </submittedName>
</protein>